<feature type="transmembrane region" description="Helical" evidence="1">
    <location>
        <begin position="59"/>
        <end position="77"/>
    </location>
</feature>
<protein>
    <submittedName>
        <fullName evidence="2">Uncharacterized protein</fullName>
    </submittedName>
</protein>
<dbReference type="Proteomes" id="UP001301958">
    <property type="component" value="Unassembled WGS sequence"/>
</dbReference>
<keyword evidence="1" id="KW-1133">Transmembrane helix</keyword>
<accession>A0AAN7BW81</accession>
<name>A0AAN7BW81_9PEZI</name>
<sequence length="82" mass="9778">MGENKIHFFQRRHNRYDLDGGKHSGLFLYIFFIFRFHFLMAQLLSMGGIPYDKRMEAEGILFFAYIFCCFLFHWSVLAPDAS</sequence>
<dbReference type="AlphaFoldDB" id="A0AAN7BW81"/>
<comment type="caution">
    <text evidence="2">The sequence shown here is derived from an EMBL/GenBank/DDBJ whole genome shotgun (WGS) entry which is preliminary data.</text>
</comment>
<gene>
    <name evidence="2" type="ORF">QBC38DRAFT_22689</name>
</gene>
<evidence type="ECO:0000256" key="1">
    <source>
        <dbReference type="SAM" id="Phobius"/>
    </source>
</evidence>
<keyword evidence="3" id="KW-1185">Reference proteome</keyword>
<proteinExistence type="predicted"/>
<keyword evidence="1" id="KW-0812">Transmembrane</keyword>
<reference evidence="2" key="1">
    <citation type="journal article" date="2023" name="Mol. Phylogenet. Evol.">
        <title>Genome-scale phylogeny and comparative genomics of the fungal order Sordariales.</title>
        <authorList>
            <person name="Hensen N."/>
            <person name="Bonometti L."/>
            <person name="Westerberg I."/>
            <person name="Brannstrom I.O."/>
            <person name="Guillou S."/>
            <person name="Cros-Aarteil S."/>
            <person name="Calhoun S."/>
            <person name="Haridas S."/>
            <person name="Kuo A."/>
            <person name="Mondo S."/>
            <person name="Pangilinan J."/>
            <person name="Riley R."/>
            <person name="LaButti K."/>
            <person name="Andreopoulos B."/>
            <person name="Lipzen A."/>
            <person name="Chen C."/>
            <person name="Yan M."/>
            <person name="Daum C."/>
            <person name="Ng V."/>
            <person name="Clum A."/>
            <person name="Steindorff A."/>
            <person name="Ohm R.A."/>
            <person name="Martin F."/>
            <person name="Silar P."/>
            <person name="Natvig D.O."/>
            <person name="Lalanne C."/>
            <person name="Gautier V."/>
            <person name="Ament-Velasquez S.L."/>
            <person name="Kruys A."/>
            <person name="Hutchinson M.I."/>
            <person name="Powell A.J."/>
            <person name="Barry K."/>
            <person name="Miller A.N."/>
            <person name="Grigoriev I.V."/>
            <person name="Debuchy R."/>
            <person name="Gladieux P."/>
            <person name="Hiltunen Thoren M."/>
            <person name="Johannesson H."/>
        </authorList>
    </citation>
    <scope>NUCLEOTIDE SEQUENCE</scope>
    <source>
        <strain evidence="2">CBS 990.96</strain>
    </source>
</reference>
<keyword evidence="1" id="KW-0472">Membrane</keyword>
<organism evidence="2 3">
    <name type="scientific">Podospora fimiseda</name>
    <dbReference type="NCBI Taxonomy" id="252190"/>
    <lineage>
        <taxon>Eukaryota</taxon>
        <taxon>Fungi</taxon>
        <taxon>Dikarya</taxon>
        <taxon>Ascomycota</taxon>
        <taxon>Pezizomycotina</taxon>
        <taxon>Sordariomycetes</taxon>
        <taxon>Sordariomycetidae</taxon>
        <taxon>Sordariales</taxon>
        <taxon>Podosporaceae</taxon>
        <taxon>Podospora</taxon>
    </lineage>
</organism>
<evidence type="ECO:0000313" key="3">
    <source>
        <dbReference type="Proteomes" id="UP001301958"/>
    </source>
</evidence>
<feature type="transmembrane region" description="Helical" evidence="1">
    <location>
        <begin position="26"/>
        <end position="47"/>
    </location>
</feature>
<dbReference type="EMBL" id="MU865297">
    <property type="protein sequence ID" value="KAK4230759.1"/>
    <property type="molecule type" value="Genomic_DNA"/>
</dbReference>
<evidence type="ECO:0000313" key="2">
    <source>
        <dbReference type="EMBL" id="KAK4230759.1"/>
    </source>
</evidence>
<reference evidence="2" key="2">
    <citation type="submission" date="2023-05" db="EMBL/GenBank/DDBJ databases">
        <authorList>
            <consortium name="Lawrence Berkeley National Laboratory"/>
            <person name="Steindorff A."/>
            <person name="Hensen N."/>
            <person name="Bonometti L."/>
            <person name="Westerberg I."/>
            <person name="Brannstrom I.O."/>
            <person name="Guillou S."/>
            <person name="Cros-Aarteil S."/>
            <person name="Calhoun S."/>
            <person name="Haridas S."/>
            <person name="Kuo A."/>
            <person name="Mondo S."/>
            <person name="Pangilinan J."/>
            <person name="Riley R."/>
            <person name="Labutti K."/>
            <person name="Andreopoulos B."/>
            <person name="Lipzen A."/>
            <person name="Chen C."/>
            <person name="Yanf M."/>
            <person name="Daum C."/>
            <person name="Ng V."/>
            <person name="Clum A."/>
            <person name="Ohm R."/>
            <person name="Martin F."/>
            <person name="Silar P."/>
            <person name="Natvig D."/>
            <person name="Lalanne C."/>
            <person name="Gautier V."/>
            <person name="Ament-Velasquez S.L."/>
            <person name="Kruys A."/>
            <person name="Hutchinson M.I."/>
            <person name="Powell A.J."/>
            <person name="Barry K."/>
            <person name="Miller A.N."/>
            <person name="Grigoriev I.V."/>
            <person name="Debuchy R."/>
            <person name="Gladieux P."/>
            <person name="Thoren M.H."/>
            <person name="Johannesson H."/>
        </authorList>
    </citation>
    <scope>NUCLEOTIDE SEQUENCE</scope>
    <source>
        <strain evidence="2">CBS 990.96</strain>
    </source>
</reference>